<dbReference type="Proteomes" id="UP000215914">
    <property type="component" value="Unassembled WGS sequence"/>
</dbReference>
<keyword evidence="1" id="KW-0694">RNA-binding</keyword>
<gene>
    <name evidence="4" type="ORF">HanXRQr2_Chr11g0506281</name>
</gene>
<organism evidence="4 5">
    <name type="scientific">Helianthus annuus</name>
    <name type="common">Common sunflower</name>
    <dbReference type="NCBI Taxonomy" id="4232"/>
    <lineage>
        <taxon>Eukaryota</taxon>
        <taxon>Viridiplantae</taxon>
        <taxon>Streptophyta</taxon>
        <taxon>Embryophyta</taxon>
        <taxon>Tracheophyta</taxon>
        <taxon>Spermatophyta</taxon>
        <taxon>Magnoliopsida</taxon>
        <taxon>eudicotyledons</taxon>
        <taxon>Gunneridae</taxon>
        <taxon>Pentapetalae</taxon>
        <taxon>asterids</taxon>
        <taxon>campanulids</taxon>
        <taxon>Asterales</taxon>
        <taxon>Asteraceae</taxon>
        <taxon>Asteroideae</taxon>
        <taxon>Heliantheae alliance</taxon>
        <taxon>Heliantheae</taxon>
        <taxon>Helianthus</taxon>
    </lineage>
</organism>
<dbReference type="SMART" id="SM00360">
    <property type="entry name" value="RRM"/>
    <property type="match status" value="1"/>
</dbReference>
<dbReference type="Gramene" id="mRNA:HanXRQr2_Chr11g0506281">
    <property type="protein sequence ID" value="CDS:HanXRQr2_Chr11g0506281.1"/>
    <property type="gene ID" value="HanXRQr2_Chr11g0506281"/>
</dbReference>
<dbReference type="AlphaFoldDB" id="A0A9K3HRN7"/>
<dbReference type="Gene3D" id="3.30.70.330">
    <property type="match status" value="1"/>
</dbReference>
<evidence type="ECO:0000313" key="5">
    <source>
        <dbReference type="Proteomes" id="UP000215914"/>
    </source>
</evidence>
<name>A0A9K3HRN7_HELAN</name>
<keyword evidence="5" id="KW-1185">Reference proteome</keyword>
<accession>A0A9K3HRN7</accession>
<protein>
    <submittedName>
        <fullName evidence="4">RNA recognition motif domain, nucleotide-binding alpha-beta plait domain superfamily</fullName>
    </submittedName>
</protein>
<dbReference type="OrthoDB" id="1749329at2759"/>
<evidence type="ECO:0000313" key="4">
    <source>
        <dbReference type="EMBL" id="KAF5783298.1"/>
    </source>
</evidence>
<dbReference type="GO" id="GO:0003723">
    <property type="term" value="F:RNA binding"/>
    <property type="evidence" value="ECO:0007669"/>
    <property type="project" value="UniProtKB-UniRule"/>
</dbReference>
<feature type="region of interest" description="Disordered" evidence="2">
    <location>
        <begin position="378"/>
        <end position="409"/>
    </location>
</feature>
<feature type="compositionally biased region" description="Basic and acidic residues" evidence="2">
    <location>
        <begin position="146"/>
        <end position="165"/>
    </location>
</feature>
<dbReference type="EMBL" id="MNCJ02000326">
    <property type="protein sequence ID" value="KAF5783298.1"/>
    <property type="molecule type" value="Genomic_DNA"/>
</dbReference>
<dbReference type="PROSITE" id="PS50102">
    <property type="entry name" value="RRM"/>
    <property type="match status" value="1"/>
</dbReference>
<sequence length="409" mass="46353">MVSFFFLSVMSRGRRGPATEVWQQVPERRRDMDGQKEDNRQTQQITKFYVANIPEKCSVEDIKSALKEYGTIDGVYVARKINKYGQRFAFVNFVVVNNKHDMETRMRNIKIGDERLFITIGKFVDGKILGKEVKVNDVHHKIDGEIGDRNKLDGENKKPNEEKVASNENGGGSMHGYGGRSFRDTLINKQPDVDITVDPEINAFSIWCDRAVIGRAKDFQRLINLQNWVLERLLNGVGIKYVGGLSVMLVFDNELEAALFLSDEAKWKESFSKVAVWKGQVLVNERIAWLKIFGVPTCIADNAVFNQIGAKFGPIMQPAQLTDEDGDLSYVCIGVLVGEVNRINQMVSIRWHDKMFRARVEEEQNDWIPDCLIDEEDVSEESGSMEVRSVADDDDSGDRNMVTGEDVPS</sequence>
<dbReference type="InterPro" id="IPR035979">
    <property type="entry name" value="RBD_domain_sf"/>
</dbReference>
<proteinExistence type="predicted"/>
<dbReference type="CDD" id="cd00590">
    <property type="entry name" value="RRM_SF"/>
    <property type="match status" value="1"/>
</dbReference>
<dbReference type="InterPro" id="IPR000504">
    <property type="entry name" value="RRM_dom"/>
</dbReference>
<feature type="region of interest" description="Disordered" evidence="2">
    <location>
        <begin position="146"/>
        <end position="177"/>
    </location>
</feature>
<comment type="caution">
    <text evidence="4">The sequence shown here is derived from an EMBL/GenBank/DDBJ whole genome shotgun (WGS) entry which is preliminary data.</text>
</comment>
<evidence type="ECO:0000256" key="1">
    <source>
        <dbReference type="PROSITE-ProRule" id="PRU00176"/>
    </source>
</evidence>
<dbReference type="Pfam" id="PF00076">
    <property type="entry name" value="RRM_1"/>
    <property type="match status" value="1"/>
</dbReference>
<evidence type="ECO:0000256" key="2">
    <source>
        <dbReference type="SAM" id="MobiDB-lite"/>
    </source>
</evidence>
<reference evidence="4" key="2">
    <citation type="submission" date="2020-06" db="EMBL/GenBank/DDBJ databases">
        <title>Helianthus annuus Genome sequencing and assembly Release 2.</title>
        <authorList>
            <person name="Gouzy J."/>
            <person name="Langlade N."/>
            <person name="Munos S."/>
        </authorList>
    </citation>
    <scope>NUCLEOTIDE SEQUENCE</scope>
    <source>
        <tissue evidence="4">Leaves</tissue>
    </source>
</reference>
<feature type="domain" description="RRM" evidence="3">
    <location>
        <begin position="46"/>
        <end position="123"/>
    </location>
</feature>
<reference evidence="4" key="1">
    <citation type="journal article" date="2017" name="Nature">
        <title>The sunflower genome provides insights into oil metabolism, flowering and Asterid evolution.</title>
        <authorList>
            <person name="Badouin H."/>
            <person name="Gouzy J."/>
            <person name="Grassa C.J."/>
            <person name="Murat F."/>
            <person name="Staton S.E."/>
            <person name="Cottret L."/>
            <person name="Lelandais-Briere C."/>
            <person name="Owens G.L."/>
            <person name="Carrere S."/>
            <person name="Mayjonade B."/>
            <person name="Legrand L."/>
            <person name="Gill N."/>
            <person name="Kane N.C."/>
            <person name="Bowers J.E."/>
            <person name="Hubner S."/>
            <person name="Bellec A."/>
            <person name="Berard A."/>
            <person name="Berges H."/>
            <person name="Blanchet N."/>
            <person name="Boniface M.C."/>
            <person name="Brunel D."/>
            <person name="Catrice O."/>
            <person name="Chaidir N."/>
            <person name="Claudel C."/>
            <person name="Donnadieu C."/>
            <person name="Faraut T."/>
            <person name="Fievet G."/>
            <person name="Helmstetter N."/>
            <person name="King M."/>
            <person name="Knapp S.J."/>
            <person name="Lai Z."/>
            <person name="Le Paslier M.C."/>
            <person name="Lippi Y."/>
            <person name="Lorenzon L."/>
            <person name="Mandel J.R."/>
            <person name="Marage G."/>
            <person name="Marchand G."/>
            <person name="Marquand E."/>
            <person name="Bret-Mestries E."/>
            <person name="Morien E."/>
            <person name="Nambeesan S."/>
            <person name="Nguyen T."/>
            <person name="Pegot-Espagnet P."/>
            <person name="Pouilly N."/>
            <person name="Raftis F."/>
            <person name="Sallet E."/>
            <person name="Schiex T."/>
            <person name="Thomas J."/>
            <person name="Vandecasteele C."/>
            <person name="Vares D."/>
            <person name="Vear F."/>
            <person name="Vautrin S."/>
            <person name="Crespi M."/>
            <person name="Mangin B."/>
            <person name="Burke J.M."/>
            <person name="Salse J."/>
            <person name="Munos S."/>
            <person name="Vincourt P."/>
            <person name="Rieseberg L.H."/>
            <person name="Langlade N.B."/>
        </authorList>
    </citation>
    <scope>NUCLEOTIDE SEQUENCE</scope>
    <source>
        <tissue evidence="4">Leaves</tissue>
    </source>
</reference>
<dbReference type="SUPFAM" id="SSF54928">
    <property type="entry name" value="RNA-binding domain, RBD"/>
    <property type="match status" value="1"/>
</dbReference>
<evidence type="ECO:0000259" key="3">
    <source>
        <dbReference type="PROSITE" id="PS50102"/>
    </source>
</evidence>
<dbReference type="InterPro" id="IPR012677">
    <property type="entry name" value="Nucleotide-bd_a/b_plait_sf"/>
</dbReference>